<organism evidence="2 3">
    <name type="scientific">Stenotrophomonas koreensis</name>
    <dbReference type="NCBI Taxonomy" id="266128"/>
    <lineage>
        <taxon>Bacteria</taxon>
        <taxon>Pseudomonadati</taxon>
        <taxon>Pseudomonadota</taxon>
        <taxon>Gammaproteobacteria</taxon>
        <taxon>Lysobacterales</taxon>
        <taxon>Lysobacteraceae</taxon>
        <taxon>Stenotrophomonas</taxon>
    </lineage>
</organism>
<dbReference type="InterPro" id="IPR012902">
    <property type="entry name" value="N_methyl_site"/>
</dbReference>
<name>A0A7W3YUY3_9GAMM</name>
<reference evidence="2 3" key="1">
    <citation type="submission" date="2020-08" db="EMBL/GenBank/DDBJ databases">
        <title>Stenotrophomonas sp. W1S232.</title>
        <authorList>
            <person name="Deng Y."/>
        </authorList>
    </citation>
    <scope>NUCLEOTIDE SEQUENCE [LARGE SCALE GENOMIC DNA]</scope>
    <source>
        <strain evidence="2 3">W1S232</strain>
    </source>
</reference>
<dbReference type="EMBL" id="JACIUV010000002">
    <property type="protein sequence ID" value="MBB1116343.1"/>
    <property type="molecule type" value="Genomic_DNA"/>
</dbReference>
<sequence>MNSLHRNRSLRLGSSQRGTSLLEVLISVLIMAVGLLGIAAMQATALRNSQGSTERSQAVIQSYAIIDAMRANRAAALGGDYNTGADWMCAVPAGGSLAGNDQARWLSSLRTTIADDVDDDSICGSITCTAATGICVVGVRWDESRSGSTGGAQSGDVEYSVQTRVRL</sequence>
<keyword evidence="1" id="KW-1133">Transmembrane helix</keyword>
<dbReference type="AlphaFoldDB" id="A0A7W3YUY3"/>
<gene>
    <name evidence="2" type="primary">pilV</name>
    <name evidence="2" type="ORF">H4O09_04580</name>
</gene>
<dbReference type="RefSeq" id="WP_182621662.1">
    <property type="nucleotide sequence ID" value="NZ_JACIUV010000002.1"/>
</dbReference>
<feature type="transmembrane region" description="Helical" evidence="1">
    <location>
        <begin position="21"/>
        <end position="41"/>
    </location>
</feature>
<dbReference type="InterPro" id="IPR013362">
    <property type="entry name" value="Pilus_4_PilV"/>
</dbReference>
<accession>A0A7W3YUY3</accession>
<evidence type="ECO:0000313" key="2">
    <source>
        <dbReference type="EMBL" id="MBB1116343.1"/>
    </source>
</evidence>
<keyword evidence="1" id="KW-0812">Transmembrane</keyword>
<proteinExistence type="predicted"/>
<dbReference type="Pfam" id="PF07963">
    <property type="entry name" value="N_methyl"/>
    <property type="match status" value="1"/>
</dbReference>
<dbReference type="Proteomes" id="UP000550609">
    <property type="component" value="Unassembled WGS sequence"/>
</dbReference>
<keyword evidence="1" id="KW-0472">Membrane</keyword>
<protein>
    <submittedName>
        <fullName evidence="2">Type IV pilus modification protein PilV</fullName>
    </submittedName>
</protein>
<dbReference type="NCBIfam" id="TIGR02523">
    <property type="entry name" value="type_IV_pilV"/>
    <property type="match status" value="1"/>
</dbReference>
<comment type="caution">
    <text evidence="2">The sequence shown here is derived from an EMBL/GenBank/DDBJ whole genome shotgun (WGS) entry which is preliminary data.</text>
</comment>
<evidence type="ECO:0000256" key="1">
    <source>
        <dbReference type="SAM" id="Phobius"/>
    </source>
</evidence>
<evidence type="ECO:0000313" key="3">
    <source>
        <dbReference type="Proteomes" id="UP000550609"/>
    </source>
</evidence>